<feature type="transmembrane region" description="Helical" evidence="1">
    <location>
        <begin position="393"/>
        <end position="417"/>
    </location>
</feature>
<feature type="transmembrane region" description="Helical" evidence="1">
    <location>
        <begin position="300"/>
        <end position="321"/>
    </location>
</feature>
<dbReference type="RefSeq" id="WP_167269698.1">
    <property type="nucleotide sequence ID" value="NZ_JAASQJ010000002.1"/>
</dbReference>
<dbReference type="Proteomes" id="UP001179181">
    <property type="component" value="Unassembled WGS sequence"/>
</dbReference>
<feature type="transmembrane region" description="Helical" evidence="1">
    <location>
        <begin position="364"/>
        <end position="381"/>
    </location>
</feature>
<organism evidence="2 3">
    <name type="scientific">Dyadobacter arcticus</name>
    <dbReference type="NCBI Taxonomy" id="1078754"/>
    <lineage>
        <taxon>Bacteria</taxon>
        <taxon>Pseudomonadati</taxon>
        <taxon>Bacteroidota</taxon>
        <taxon>Cytophagia</taxon>
        <taxon>Cytophagales</taxon>
        <taxon>Spirosomataceae</taxon>
        <taxon>Dyadobacter</taxon>
    </lineage>
</organism>
<evidence type="ECO:0000256" key="1">
    <source>
        <dbReference type="SAM" id="Phobius"/>
    </source>
</evidence>
<feature type="transmembrane region" description="Helical" evidence="1">
    <location>
        <begin position="39"/>
        <end position="63"/>
    </location>
</feature>
<keyword evidence="1" id="KW-0812">Transmembrane</keyword>
<protein>
    <recommendedName>
        <fullName evidence="4">Glycosyltransferase RgtA/B/C/D-like domain-containing protein</fullName>
    </recommendedName>
</protein>
<feature type="transmembrane region" description="Helical" evidence="1">
    <location>
        <begin position="171"/>
        <end position="188"/>
    </location>
</feature>
<keyword evidence="1" id="KW-1133">Transmembrane helix</keyword>
<feature type="transmembrane region" description="Helical" evidence="1">
    <location>
        <begin position="200"/>
        <end position="231"/>
    </location>
</feature>
<keyword evidence="3" id="KW-1185">Reference proteome</keyword>
<feature type="transmembrane region" description="Helical" evidence="1">
    <location>
        <begin position="333"/>
        <end position="352"/>
    </location>
</feature>
<feature type="transmembrane region" description="Helical" evidence="1">
    <location>
        <begin position="243"/>
        <end position="262"/>
    </location>
</feature>
<feature type="transmembrane region" description="Helical" evidence="1">
    <location>
        <begin position="140"/>
        <end position="159"/>
    </location>
</feature>
<feature type="transmembrane region" description="Helical" evidence="1">
    <location>
        <begin position="116"/>
        <end position="134"/>
    </location>
</feature>
<feature type="transmembrane region" description="Helical" evidence="1">
    <location>
        <begin position="83"/>
        <end position="104"/>
    </location>
</feature>
<gene>
    <name evidence="2" type="ORF">FHS68_002090</name>
</gene>
<comment type="caution">
    <text evidence="2">The sequence shown here is derived from an EMBL/GenBank/DDBJ whole genome shotgun (WGS) entry which is preliminary data.</text>
</comment>
<evidence type="ECO:0000313" key="2">
    <source>
        <dbReference type="EMBL" id="NIJ52920.1"/>
    </source>
</evidence>
<accession>A0ABX0UMR3</accession>
<dbReference type="EMBL" id="JAASQJ010000002">
    <property type="protein sequence ID" value="NIJ52920.1"/>
    <property type="molecule type" value="Genomic_DNA"/>
</dbReference>
<evidence type="ECO:0008006" key="4">
    <source>
        <dbReference type="Google" id="ProtNLM"/>
    </source>
</evidence>
<proteinExistence type="predicted"/>
<keyword evidence="1" id="KW-0472">Membrane</keyword>
<name>A0ABX0UMR3_9BACT</name>
<feature type="transmembrane region" description="Helical" evidence="1">
    <location>
        <begin position="6"/>
        <end position="27"/>
    </location>
</feature>
<sequence length="565" mass="64319">MLNFDRWLTGYTLFGFLLVLLLSLLFFKTKFNEKSSTPQVGWVWGVAFFVILLFMRYPFIAYNKEMDIDESQMLAQALSLKNYWIYWTYVDGLTQGPLASYCLIIPSWLGMPFDYTSARLLGYVFLCITLFATFRTFANLFNWQAALLTFTPIAFFYLLSQGAFTTLYNEYVCLCLLALCFWLFSILYRQQTPDPVTLFLLGFLAGAVPFAKLQGVPTALLTVFFAGILVLMRSTRKWKAMAVLMIGGLLFPLIVAILAIRFNAIEYLWKFYILGNSRYSSGGSILEKALNYLNFLKMSGQFSCLAAGYLLLILFAGYNGLTRFLKLGKSGRPNLLFIFGLLQTLIAFYAVIKSGYTFPHYQQYIIIPLGLLTGVLLETALLNSQWSAQRVRLLSMTLLVMLFLPHLIAKLASIGGYTSKISAQINHSDLGKPLEISQVSKEITRYTQPGDAITIWGWHPAYHLETGLPQGTGDVISYRILTAAPDQKIYQNKYLSDLESRRPVVLVDQVTAHSFWFNNTISYGHEHTPKISHFIEQNYKHVATVNDERIYVRTDRLKASIAHHE</sequence>
<evidence type="ECO:0000313" key="3">
    <source>
        <dbReference type="Proteomes" id="UP001179181"/>
    </source>
</evidence>
<reference evidence="2 3" key="1">
    <citation type="submission" date="2020-03" db="EMBL/GenBank/DDBJ databases">
        <title>Genomic Encyclopedia of Type Strains, Phase IV (KMG-IV): sequencing the most valuable type-strain genomes for metagenomic binning, comparative biology and taxonomic classification.</title>
        <authorList>
            <person name="Goeker M."/>
        </authorList>
    </citation>
    <scope>NUCLEOTIDE SEQUENCE [LARGE SCALE GENOMIC DNA]</scope>
    <source>
        <strain evidence="2 3">DSM 102865</strain>
    </source>
</reference>